<organism evidence="1">
    <name type="scientific">Salix viminalis</name>
    <name type="common">Common osier</name>
    <name type="synonym">Basket willow</name>
    <dbReference type="NCBI Taxonomy" id="40686"/>
    <lineage>
        <taxon>Eukaryota</taxon>
        <taxon>Viridiplantae</taxon>
        <taxon>Streptophyta</taxon>
        <taxon>Embryophyta</taxon>
        <taxon>Tracheophyta</taxon>
        <taxon>Spermatophyta</taxon>
        <taxon>Magnoliopsida</taxon>
        <taxon>eudicotyledons</taxon>
        <taxon>Gunneridae</taxon>
        <taxon>Pentapetalae</taxon>
        <taxon>rosids</taxon>
        <taxon>fabids</taxon>
        <taxon>Malpighiales</taxon>
        <taxon>Salicaceae</taxon>
        <taxon>Saliceae</taxon>
        <taxon>Salix</taxon>
    </lineage>
</organism>
<gene>
    <name evidence="1" type="ORF">SVIM_LOCUS494904</name>
</gene>
<name>A0A6N2NKX4_SALVM</name>
<dbReference type="AlphaFoldDB" id="A0A6N2NKX4"/>
<accession>A0A6N2NKX4</accession>
<proteinExistence type="predicted"/>
<sequence>MSLISTIISSSIPRSPKIDEIDASGSAVSDRSDNELFIRGNSILIVDAISVTGPKVTSVWWWVGRSYNYNSTREHLALTHNEAFVSGRLTTTRGRWLNDQTGHRKNVLLSWYLQLFGVLASSVIKTTKEKVKPELVSASWVPLLRLLFPKTETNAIGEIAKLLVSP</sequence>
<protein>
    <submittedName>
        <fullName evidence="1">Uncharacterized protein</fullName>
    </submittedName>
</protein>
<dbReference type="EMBL" id="CAADRP010002262">
    <property type="protein sequence ID" value="VFU64604.1"/>
    <property type="molecule type" value="Genomic_DNA"/>
</dbReference>
<reference evidence="1" key="1">
    <citation type="submission" date="2019-03" db="EMBL/GenBank/DDBJ databases">
        <authorList>
            <person name="Mank J."/>
            <person name="Almeida P."/>
        </authorList>
    </citation>
    <scope>NUCLEOTIDE SEQUENCE</scope>
    <source>
        <strain evidence="1">78183</strain>
    </source>
</reference>
<evidence type="ECO:0000313" key="1">
    <source>
        <dbReference type="EMBL" id="VFU64604.1"/>
    </source>
</evidence>